<dbReference type="InterPro" id="IPR029069">
    <property type="entry name" value="HotDog_dom_sf"/>
</dbReference>
<dbReference type="GO" id="GO:0047617">
    <property type="term" value="F:fatty acyl-CoA hydrolase activity"/>
    <property type="evidence" value="ECO:0007669"/>
    <property type="project" value="UniProtKB-EC"/>
</dbReference>
<accession>A0ABW1S112</accession>
<evidence type="ECO:0000256" key="1">
    <source>
        <dbReference type="ARBA" id="ARBA00010458"/>
    </source>
</evidence>
<dbReference type="InterPro" id="IPR040170">
    <property type="entry name" value="Cytosol_ACT"/>
</dbReference>
<dbReference type="Proteomes" id="UP001596282">
    <property type="component" value="Unassembled WGS sequence"/>
</dbReference>
<proteinExistence type="inferred from homology"/>
<dbReference type="PANTHER" id="PTHR11049:SF24">
    <property type="entry name" value="CYTOSOLIC ACYL COENZYME A THIOESTER HYDROLASE"/>
    <property type="match status" value="1"/>
</dbReference>
<dbReference type="InterPro" id="IPR006683">
    <property type="entry name" value="Thioestr_dom"/>
</dbReference>
<dbReference type="PROSITE" id="PS51770">
    <property type="entry name" value="HOTDOG_ACOT"/>
    <property type="match status" value="1"/>
</dbReference>
<keyword evidence="2 3" id="KW-0378">Hydrolase</keyword>
<keyword evidence="6" id="KW-1185">Reference proteome</keyword>
<evidence type="ECO:0000256" key="2">
    <source>
        <dbReference type="ARBA" id="ARBA00022801"/>
    </source>
</evidence>
<evidence type="ECO:0000256" key="3">
    <source>
        <dbReference type="PROSITE-ProRule" id="PRU01106"/>
    </source>
</evidence>
<evidence type="ECO:0000313" key="5">
    <source>
        <dbReference type="EMBL" id="MFC6181536.1"/>
    </source>
</evidence>
<dbReference type="SUPFAM" id="SSF54637">
    <property type="entry name" value="Thioesterase/thiol ester dehydrase-isomerase"/>
    <property type="match status" value="1"/>
</dbReference>
<dbReference type="EMBL" id="JBHSSC010000039">
    <property type="protein sequence ID" value="MFC6181536.1"/>
    <property type="molecule type" value="Genomic_DNA"/>
</dbReference>
<dbReference type="Gene3D" id="3.10.129.10">
    <property type="entry name" value="Hotdog Thioesterase"/>
    <property type="match status" value="1"/>
</dbReference>
<name>A0ABW1S112_9LACO</name>
<reference evidence="6" key="1">
    <citation type="journal article" date="2019" name="Int. J. Syst. Evol. Microbiol.">
        <title>The Global Catalogue of Microorganisms (GCM) 10K type strain sequencing project: providing services to taxonomists for standard genome sequencing and annotation.</title>
        <authorList>
            <consortium name="The Broad Institute Genomics Platform"/>
            <consortium name="The Broad Institute Genome Sequencing Center for Infectious Disease"/>
            <person name="Wu L."/>
            <person name="Ma J."/>
        </authorList>
    </citation>
    <scope>NUCLEOTIDE SEQUENCE [LARGE SCALE GENOMIC DNA]</scope>
    <source>
        <strain evidence="6">CCM 8933</strain>
    </source>
</reference>
<organism evidence="5 6">
    <name type="scientific">Lactiplantibacillus daowaiensis</name>
    <dbReference type="NCBI Taxonomy" id="2559918"/>
    <lineage>
        <taxon>Bacteria</taxon>
        <taxon>Bacillati</taxon>
        <taxon>Bacillota</taxon>
        <taxon>Bacilli</taxon>
        <taxon>Lactobacillales</taxon>
        <taxon>Lactobacillaceae</taxon>
        <taxon>Lactiplantibacillus</taxon>
    </lineage>
</organism>
<protein>
    <submittedName>
        <fullName evidence="5">Acyl-CoA thioesterase</fullName>
        <ecNumber evidence="5">3.1.2.20</ecNumber>
    </submittedName>
</protein>
<dbReference type="Pfam" id="PF03061">
    <property type="entry name" value="4HBT"/>
    <property type="match status" value="1"/>
</dbReference>
<dbReference type="CDD" id="cd03442">
    <property type="entry name" value="BFIT_BACH"/>
    <property type="match status" value="1"/>
</dbReference>
<dbReference type="PANTHER" id="PTHR11049">
    <property type="entry name" value="ACYL COENZYME A THIOESTER HYDROLASE"/>
    <property type="match status" value="1"/>
</dbReference>
<gene>
    <name evidence="5" type="ORF">ACFP5Y_09910</name>
</gene>
<evidence type="ECO:0000313" key="6">
    <source>
        <dbReference type="Proteomes" id="UP001596282"/>
    </source>
</evidence>
<sequence length="168" mass="18942">MESITVSQTLSVSNHRIFSSDLNEHNTVFGGKILATIDDNSSIPAARVARIETVTASVDQVNFILPFRLQDSMCTESYVSGVGHRSIEVFTKIIGEHLNTGERFLGLTCFSSFVVTEHDIVLPQIVPDKPEYDFVCQGYAARQEARMERLKRQEAFNQNISLEFPWNQ</sequence>
<dbReference type="EC" id="3.1.2.20" evidence="5"/>
<evidence type="ECO:0000259" key="4">
    <source>
        <dbReference type="PROSITE" id="PS51770"/>
    </source>
</evidence>
<dbReference type="RefSeq" id="WP_137628701.1">
    <property type="nucleotide sequence ID" value="NZ_BJDJ01000011.1"/>
</dbReference>
<comment type="similarity">
    <text evidence="1">Belongs to the acyl coenzyme A hydrolase family.</text>
</comment>
<comment type="caution">
    <text evidence="5">The sequence shown here is derived from an EMBL/GenBank/DDBJ whole genome shotgun (WGS) entry which is preliminary data.</text>
</comment>
<feature type="domain" description="HotDog ACOT-type" evidence="4">
    <location>
        <begin position="7"/>
        <end position="119"/>
    </location>
</feature>
<dbReference type="InterPro" id="IPR033120">
    <property type="entry name" value="HOTDOG_ACOT"/>
</dbReference>